<dbReference type="Gene3D" id="3.30.300.30">
    <property type="match status" value="1"/>
</dbReference>
<dbReference type="GO" id="GO:0005524">
    <property type="term" value="F:ATP binding"/>
    <property type="evidence" value="ECO:0007669"/>
    <property type="project" value="UniProtKB-KW"/>
</dbReference>
<name>A0A967C5H9_9PROT</name>
<dbReference type="GO" id="GO:0016020">
    <property type="term" value="C:membrane"/>
    <property type="evidence" value="ECO:0007669"/>
    <property type="project" value="TreeGrafter"/>
</dbReference>
<organism evidence="5 6">
    <name type="scientific">Pelagibius litoralis</name>
    <dbReference type="NCBI Taxonomy" id="374515"/>
    <lineage>
        <taxon>Bacteria</taxon>
        <taxon>Pseudomonadati</taxon>
        <taxon>Pseudomonadota</taxon>
        <taxon>Alphaproteobacteria</taxon>
        <taxon>Rhodospirillales</taxon>
        <taxon>Rhodovibrionaceae</taxon>
        <taxon>Pelagibius</taxon>
    </lineage>
</organism>
<evidence type="ECO:0000256" key="2">
    <source>
        <dbReference type="ARBA" id="ARBA00022840"/>
    </source>
</evidence>
<keyword evidence="1" id="KW-0547">Nucleotide-binding</keyword>
<feature type="domain" description="AMP-dependent synthetase/ligase" evidence="4">
    <location>
        <begin position="13"/>
        <end position="425"/>
    </location>
</feature>
<evidence type="ECO:0000313" key="5">
    <source>
        <dbReference type="EMBL" id="NIA69129.1"/>
    </source>
</evidence>
<dbReference type="InterPro" id="IPR042099">
    <property type="entry name" value="ANL_N_sf"/>
</dbReference>
<evidence type="ECO:0000256" key="1">
    <source>
        <dbReference type="ARBA" id="ARBA00022741"/>
    </source>
</evidence>
<dbReference type="Pfam" id="PF00501">
    <property type="entry name" value="AMP-binding"/>
    <property type="match status" value="1"/>
</dbReference>
<accession>A0A967C5H9</accession>
<dbReference type="SUPFAM" id="SSF56801">
    <property type="entry name" value="Acetyl-CoA synthetase-like"/>
    <property type="match status" value="1"/>
</dbReference>
<dbReference type="PANTHER" id="PTHR43272:SF33">
    <property type="entry name" value="AMP-BINDING DOMAIN-CONTAINING PROTEIN-RELATED"/>
    <property type="match status" value="1"/>
</dbReference>
<keyword evidence="5" id="KW-0436">Ligase</keyword>
<dbReference type="AlphaFoldDB" id="A0A967C5H9"/>
<dbReference type="InterPro" id="IPR045851">
    <property type="entry name" value="AMP-bd_C_sf"/>
</dbReference>
<evidence type="ECO:0000256" key="3">
    <source>
        <dbReference type="ARBA" id="ARBA00024484"/>
    </source>
</evidence>
<sequence>MDFTAWPSLTAVFFEQAAARRDDNFLWSKTDGVYQAQTWGAIAEQVKDLTRGLRDLGLQRGDRVVLVAENRPEWLIADLAIMAAGAISVPAYTTNLPADHLHILTNSGAVGAIVSTRALAQKLMPAVMDSGDCQWVVAMEDLQQGQAGPKAVHLWQTVMERGRAMPDDVIDYAARAKRGDTACIIYTSGTGGVPRGVMLSHGAMICNCMGAYELLKKVGLGKEVFLCFLPLSHAYEHTAGQFFPITIGAEIYYAEGVENLLRNLGEARPTILTAVPRLYESMHLKIRRNMEKEGGLKAKLFAKAEDIGRRHYLTPEKLTLLDKFQDFFLEILVRNKIRGRFGGRIKAIVSGGAALNFDIGLFFTALGLPILQGYGQTETAPVVSANPPWKVKLHTVGPPFKGVEVKIADDGEILIRGELVMNGYWRDETATAQVMKDGWLHTGDIGKLDEDGYLMITDRKKDIIVFSGGDNVSPARVEGILTLQTEIIQAMVYGDKRPNLVAALVPDDEFITTWAAQNGKPDNLADLTEDPDFRSAVSTVVDKVNKELSPLEKIRRFTILPQPFTVENGMMTPTLKIRRHKIREAYGAALEALYEKR</sequence>
<proteinExistence type="predicted"/>
<dbReference type="InterPro" id="IPR000873">
    <property type="entry name" value="AMP-dep_synth/lig_dom"/>
</dbReference>
<dbReference type="Proteomes" id="UP000761264">
    <property type="component" value="Unassembled WGS sequence"/>
</dbReference>
<comment type="caution">
    <text evidence="5">The sequence shown here is derived from an EMBL/GenBank/DDBJ whole genome shotgun (WGS) entry which is preliminary data.</text>
</comment>
<keyword evidence="6" id="KW-1185">Reference proteome</keyword>
<dbReference type="GO" id="GO:0004467">
    <property type="term" value="F:long-chain fatty acid-CoA ligase activity"/>
    <property type="evidence" value="ECO:0007669"/>
    <property type="project" value="UniProtKB-EC"/>
</dbReference>
<comment type="catalytic activity">
    <reaction evidence="3">
        <text>a long-chain fatty acid + ATP + CoA = a long-chain fatty acyl-CoA + AMP + diphosphate</text>
        <dbReference type="Rhea" id="RHEA:15421"/>
        <dbReference type="ChEBI" id="CHEBI:30616"/>
        <dbReference type="ChEBI" id="CHEBI:33019"/>
        <dbReference type="ChEBI" id="CHEBI:57287"/>
        <dbReference type="ChEBI" id="CHEBI:57560"/>
        <dbReference type="ChEBI" id="CHEBI:83139"/>
        <dbReference type="ChEBI" id="CHEBI:456215"/>
        <dbReference type="EC" id="6.2.1.3"/>
    </reaction>
    <physiologicalReaction direction="left-to-right" evidence="3">
        <dbReference type="Rhea" id="RHEA:15422"/>
    </physiologicalReaction>
</comment>
<dbReference type="EMBL" id="JAAQPH010000007">
    <property type="protein sequence ID" value="NIA69129.1"/>
    <property type="molecule type" value="Genomic_DNA"/>
</dbReference>
<dbReference type="PANTHER" id="PTHR43272">
    <property type="entry name" value="LONG-CHAIN-FATTY-ACID--COA LIGASE"/>
    <property type="match status" value="1"/>
</dbReference>
<gene>
    <name evidence="5" type="ORF">HBA54_11070</name>
</gene>
<protein>
    <submittedName>
        <fullName evidence="5">Long-chain fatty acid--CoA ligase</fullName>
    </submittedName>
</protein>
<keyword evidence="2" id="KW-0067">ATP-binding</keyword>
<dbReference type="CDD" id="cd05907">
    <property type="entry name" value="VL_LC_FACS_like"/>
    <property type="match status" value="1"/>
</dbReference>
<dbReference type="Gene3D" id="3.40.50.12780">
    <property type="entry name" value="N-terminal domain of ligase-like"/>
    <property type="match status" value="1"/>
</dbReference>
<dbReference type="Pfam" id="PF23562">
    <property type="entry name" value="AMP-binding_C_3"/>
    <property type="match status" value="1"/>
</dbReference>
<dbReference type="RefSeq" id="WP_167224406.1">
    <property type="nucleotide sequence ID" value="NZ_JAAQPH010000007.1"/>
</dbReference>
<evidence type="ECO:0000259" key="4">
    <source>
        <dbReference type="Pfam" id="PF00501"/>
    </source>
</evidence>
<evidence type="ECO:0000313" key="6">
    <source>
        <dbReference type="Proteomes" id="UP000761264"/>
    </source>
</evidence>
<reference evidence="5" key="1">
    <citation type="submission" date="2020-03" db="EMBL/GenBank/DDBJ databases">
        <title>Genome of Pelagibius litoralis DSM 21314T.</title>
        <authorList>
            <person name="Wang G."/>
        </authorList>
    </citation>
    <scope>NUCLEOTIDE SEQUENCE</scope>
    <source>
        <strain evidence="5">DSM 21314</strain>
    </source>
</reference>